<comment type="caution">
    <text evidence="1">The sequence shown here is derived from an EMBL/GenBank/DDBJ whole genome shotgun (WGS) entry which is preliminary data.</text>
</comment>
<sequence length="72" mass="7793">EDDRAGRTSHSCIGRRSSHQLLGSQDSWGNCGTGFPKVVKSCSLRQETSCVFSTERAYCSSTSAEIGLHLRG</sequence>
<gene>
    <name evidence="1" type="ORF">CSUI_005421</name>
</gene>
<dbReference type="Proteomes" id="UP000221165">
    <property type="component" value="Unassembled WGS sequence"/>
</dbReference>
<accession>A0A2C6KV92</accession>
<keyword evidence="2" id="KW-1185">Reference proteome</keyword>
<evidence type="ECO:0000313" key="1">
    <source>
        <dbReference type="EMBL" id="PHJ20739.1"/>
    </source>
</evidence>
<dbReference type="VEuPathDB" id="ToxoDB:CSUI_005421"/>
<dbReference type="RefSeq" id="XP_067922425.1">
    <property type="nucleotide sequence ID" value="XM_068065597.1"/>
</dbReference>
<dbReference type="AlphaFoldDB" id="A0A2C6KV92"/>
<protein>
    <submittedName>
        <fullName evidence="1">Uncharacterized protein</fullName>
    </submittedName>
</protein>
<evidence type="ECO:0000313" key="2">
    <source>
        <dbReference type="Proteomes" id="UP000221165"/>
    </source>
</evidence>
<proteinExistence type="predicted"/>
<dbReference type="GeneID" id="94428808"/>
<feature type="non-terminal residue" evidence="1">
    <location>
        <position position="1"/>
    </location>
</feature>
<organism evidence="1 2">
    <name type="scientific">Cystoisospora suis</name>
    <dbReference type="NCBI Taxonomy" id="483139"/>
    <lineage>
        <taxon>Eukaryota</taxon>
        <taxon>Sar</taxon>
        <taxon>Alveolata</taxon>
        <taxon>Apicomplexa</taxon>
        <taxon>Conoidasida</taxon>
        <taxon>Coccidia</taxon>
        <taxon>Eucoccidiorida</taxon>
        <taxon>Eimeriorina</taxon>
        <taxon>Sarcocystidae</taxon>
        <taxon>Cystoisospora</taxon>
    </lineage>
</organism>
<dbReference type="EMBL" id="MIGC01002625">
    <property type="protein sequence ID" value="PHJ20739.1"/>
    <property type="molecule type" value="Genomic_DNA"/>
</dbReference>
<name>A0A2C6KV92_9APIC</name>
<reference evidence="1 2" key="1">
    <citation type="journal article" date="2017" name="Int. J. Parasitol.">
        <title>The genome of the protozoan parasite Cystoisospora suis and a reverse vaccinology approach to identify vaccine candidates.</title>
        <authorList>
            <person name="Palmieri N."/>
            <person name="Shrestha A."/>
            <person name="Ruttkowski B."/>
            <person name="Beck T."/>
            <person name="Vogl C."/>
            <person name="Tomley F."/>
            <person name="Blake D.P."/>
            <person name="Joachim A."/>
        </authorList>
    </citation>
    <scope>NUCLEOTIDE SEQUENCE [LARGE SCALE GENOMIC DNA]</scope>
    <source>
        <strain evidence="1 2">Wien I</strain>
    </source>
</reference>